<organism evidence="1 2">
    <name type="scientific">Aristaeella hokkaidonensis</name>
    <dbReference type="NCBI Taxonomy" id="3046382"/>
    <lineage>
        <taxon>Bacteria</taxon>
        <taxon>Bacillati</taxon>
        <taxon>Bacillota</taxon>
        <taxon>Clostridia</taxon>
        <taxon>Eubacteriales</taxon>
        <taxon>Aristaeellaceae</taxon>
        <taxon>Aristaeella</taxon>
    </lineage>
</organism>
<proteinExistence type="predicted"/>
<dbReference type="Proteomes" id="UP000682782">
    <property type="component" value="Chromosome"/>
</dbReference>
<sequence length="161" mass="18480">MTEETRAPEQEKQPKDRSELIRTIKFVLFSISAGVIEIGVFTVLYELLHWEYWVAYLIALVLSVVWNFTLNREFTFRSANNVPIAMLKVAAYYAVFTPVTTILGNYLEGTCGWNGMLVTIMNMLLNFVTEYLYDRFVVFGKSIDTNSRAQAQVQTKPEGNE</sequence>
<gene>
    <name evidence="1" type="ORF">JYE49_00805</name>
</gene>
<accession>A0AC61MWT7</accession>
<reference evidence="1" key="1">
    <citation type="submission" date="2021-01" db="EMBL/GenBank/DDBJ databases">
        <title>Complete genome sequence of Clostridiales bacterium R-7.</title>
        <authorList>
            <person name="Mahoney-Kurpe S.C."/>
            <person name="Palevich N."/>
            <person name="Koike S."/>
            <person name="Moon C.D."/>
            <person name="Attwood G.T."/>
        </authorList>
    </citation>
    <scope>NUCLEOTIDE SEQUENCE</scope>
    <source>
        <strain evidence="1">R-7</strain>
    </source>
</reference>
<protein>
    <submittedName>
        <fullName evidence="1">GtrA family protein</fullName>
    </submittedName>
</protein>
<name>A0AC61MWT7_9FIRM</name>
<evidence type="ECO:0000313" key="2">
    <source>
        <dbReference type="Proteomes" id="UP000682782"/>
    </source>
</evidence>
<evidence type="ECO:0000313" key="1">
    <source>
        <dbReference type="EMBL" id="QUC67285.1"/>
    </source>
</evidence>
<dbReference type="EMBL" id="CP068393">
    <property type="protein sequence ID" value="QUC67285.1"/>
    <property type="molecule type" value="Genomic_DNA"/>
</dbReference>
<keyword evidence="2" id="KW-1185">Reference proteome</keyword>